<name>A0ACD6AF05_AVESA</name>
<proteinExistence type="predicted"/>
<dbReference type="Proteomes" id="UP001732700">
    <property type="component" value="Chromosome 7D"/>
</dbReference>
<organism evidence="1 2">
    <name type="scientific">Avena sativa</name>
    <name type="common">Oat</name>
    <dbReference type="NCBI Taxonomy" id="4498"/>
    <lineage>
        <taxon>Eukaryota</taxon>
        <taxon>Viridiplantae</taxon>
        <taxon>Streptophyta</taxon>
        <taxon>Embryophyta</taxon>
        <taxon>Tracheophyta</taxon>
        <taxon>Spermatophyta</taxon>
        <taxon>Magnoliopsida</taxon>
        <taxon>Liliopsida</taxon>
        <taxon>Poales</taxon>
        <taxon>Poaceae</taxon>
        <taxon>BOP clade</taxon>
        <taxon>Pooideae</taxon>
        <taxon>Poodae</taxon>
        <taxon>Poeae</taxon>
        <taxon>Poeae Chloroplast Group 1 (Aveneae type)</taxon>
        <taxon>Aveninae</taxon>
        <taxon>Avena</taxon>
    </lineage>
</organism>
<dbReference type="EnsemblPlants" id="AVESA.00010b.r2.7DG1345360.1">
    <property type="protein sequence ID" value="AVESA.00010b.r2.7DG1345360.1.CDS"/>
    <property type="gene ID" value="AVESA.00010b.r2.7DG1345360"/>
</dbReference>
<reference evidence="1" key="2">
    <citation type="submission" date="2025-09" db="UniProtKB">
        <authorList>
            <consortium name="EnsemblPlants"/>
        </authorList>
    </citation>
    <scope>IDENTIFICATION</scope>
</reference>
<evidence type="ECO:0000313" key="1">
    <source>
        <dbReference type="EnsemblPlants" id="AVESA.00010b.r2.7DG1345360.1.CDS"/>
    </source>
</evidence>
<sequence>MSHAWKKLQKLQKLRVTKSSDVVRVDSCSSIDMVNLELLDLSGNTHMESLPTLSSARSLKMLVLDGCSGLEHVALAMERAPPQLESFSFDGYGPAENWTHSIHLPQRELRLKSPIAPIQIVQHIYLYNCPRLVFVLPISSFTLLNLETLQIAYCSSLRHVFPLDDKYPPAISSGVTFRNLKQIKLYHLHNLEQICEPRLTAPALQTIGIRDCWGLRRLPAVARQSPKTVVDCEKDWWNNLEWDGLDAGHDPSLFETRHSAYYKKTLPRVSYLRLTAPTLQTIDIRDCWGLRRLPAVARQDPKPVVDCEKDWWNKLEWDGLDAGHDPSLFEMRHSAYYKKTLPRVSYLR</sequence>
<accession>A0ACD6AF05</accession>
<protein>
    <submittedName>
        <fullName evidence="1">Uncharacterized protein</fullName>
    </submittedName>
</protein>
<keyword evidence="2" id="KW-1185">Reference proteome</keyword>
<evidence type="ECO:0000313" key="2">
    <source>
        <dbReference type="Proteomes" id="UP001732700"/>
    </source>
</evidence>
<reference evidence="1" key="1">
    <citation type="submission" date="2021-05" db="EMBL/GenBank/DDBJ databases">
        <authorList>
            <person name="Scholz U."/>
            <person name="Mascher M."/>
            <person name="Fiebig A."/>
        </authorList>
    </citation>
    <scope>NUCLEOTIDE SEQUENCE [LARGE SCALE GENOMIC DNA]</scope>
</reference>